<sequence>MNILIYRYGSICEPDIITGFQELGNHVDEITAEIYNKNLLPSEGVVLLKNKLLSKSYDFVFSVNFFPFISEVCNIFQIRYLCWTVDSPVMELYSNSVTNQWNRIFLFDQAQYDEFASRNPEYIFHLPLASNPARWNRVISDASLHNIERFSSEISFVGSLYTEKSPYDRLKNAPSYLSGYLNGIMAAQLKIYGYNFLEELLTDDMVQTFRKHLPGFYTPPENFRRDDRIAMARIYLEPKVSAMERVLVMKLLGSHYPVNLYTGSDTTGLPVKNCGLVKTLTEMPLVFHYSKINLNITSKSIHAGLPLRIFDVLGCGGFLLTNYQTELTNYFTPGTDLDVYTSEDDLLTKTEYYLTHEKDRMEIAHNGYETTKKYHNYPERLLQMISLAYGITEGAI</sequence>
<dbReference type="AlphaFoldDB" id="A0A6L6XFI3"/>
<evidence type="ECO:0000313" key="3">
    <source>
        <dbReference type="Proteomes" id="UP000479531"/>
    </source>
</evidence>
<gene>
    <name evidence="2" type="ORF">GCK47_09370</name>
</gene>
<dbReference type="InterPro" id="IPR055259">
    <property type="entry name" value="YkvP/CgeB_Glyco_trans-like"/>
</dbReference>
<reference evidence="2 3" key="1">
    <citation type="submission" date="2019-10" db="EMBL/GenBank/DDBJ databases">
        <title>Roseburia spp. ameliorate alcoholic fatty liver via restoration of gut barrier function.</title>
        <authorList>
            <person name="Seo B."/>
            <person name="Ko G."/>
        </authorList>
    </citation>
    <scope>NUCLEOTIDE SEQUENCE [LARGE SCALE GENOMIC DNA]</scope>
    <source>
        <strain evidence="2 3">SNUG30017</strain>
    </source>
</reference>
<dbReference type="RefSeq" id="WP_157350533.1">
    <property type="nucleotide sequence ID" value="NZ_WGGT01000010.1"/>
</dbReference>
<protein>
    <submittedName>
        <fullName evidence="2">Glycosyltransferase</fullName>
    </submittedName>
</protein>
<organism evidence="2 3">
    <name type="scientific">Roseburia intestinalis</name>
    <dbReference type="NCBI Taxonomy" id="166486"/>
    <lineage>
        <taxon>Bacteria</taxon>
        <taxon>Bacillati</taxon>
        <taxon>Bacillota</taxon>
        <taxon>Clostridia</taxon>
        <taxon>Lachnospirales</taxon>
        <taxon>Lachnospiraceae</taxon>
        <taxon>Roseburia</taxon>
    </lineage>
</organism>
<keyword evidence="2" id="KW-0808">Transferase</keyword>
<dbReference type="Pfam" id="PF13524">
    <property type="entry name" value="Glyco_trans_1_2"/>
    <property type="match status" value="1"/>
</dbReference>
<dbReference type="GO" id="GO:0016740">
    <property type="term" value="F:transferase activity"/>
    <property type="evidence" value="ECO:0007669"/>
    <property type="project" value="UniProtKB-KW"/>
</dbReference>
<comment type="caution">
    <text evidence="2">The sequence shown here is derived from an EMBL/GenBank/DDBJ whole genome shotgun (WGS) entry which is preliminary data.</text>
</comment>
<accession>A0A6L6XFI3</accession>
<feature type="domain" description="Spore protein YkvP/CgeB glycosyl transferase-like" evidence="1">
    <location>
        <begin position="249"/>
        <end position="385"/>
    </location>
</feature>
<proteinExistence type="predicted"/>
<name>A0A6L6XFI3_9FIRM</name>
<dbReference type="Proteomes" id="UP000479531">
    <property type="component" value="Unassembled WGS sequence"/>
</dbReference>
<evidence type="ECO:0000259" key="1">
    <source>
        <dbReference type="Pfam" id="PF13524"/>
    </source>
</evidence>
<evidence type="ECO:0000313" key="2">
    <source>
        <dbReference type="EMBL" id="MVQ45911.1"/>
    </source>
</evidence>
<dbReference type="EMBL" id="WGGT01000010">
    <property type="protein sequence ID" value="MVQ45911.1"/>
    <property type="molecule type" value="Genomic_DNA"/>
</dbReference>